<comment type="caution">
    <text evidence="3">The sequence shown here is derived from an EMBL/GenBank/DDBJ whole genome shotgun (WGS) entry which is preliminary data.</text>
</comment>
<keyword evidence="4" id="KW-1185">Reference proteome</keyword>
<dbReference type="PROSITE" id="PS50297">
    <property type="entry name" value="ANK_REP_REGION"/>
    <property type="match status" value="7"/>
</dbReference>
<evidence type="ECO:0000313" key="4">
    <source>
        <dbReference type="Proteomes" id="UP000290572"/>
    </source>
</evidence>
<feature type="region of interest" description="Disordered" evidence="2">
    <location>
        <begin position="655"/>
        <end position="703"/>
    </location>
</feature>
<dbReference type="PRINTS" id="PR01415">
    <property type="entry name" value="ANKYRIN"/>
</dbReference>
<feature type="repeat" description="ANK" evidence="1">
    <location>
        <begin position="49"/>
        <end position="81"/>
    </location>
</feature>
<dbReference type="InterPro" id="IPR002110">
    <property type="entry name" value="Ankyrin_rpt"/>
</dbReference>
<feature type="region of interest" description="Disordered" evidence="2">
    <location>
        <begin position="731"/>
        <end position="774"/>
    </location>
</feature>
<dbReference type="Gene3D" id="1.25.40.20">
    <property type="entry name" value="Ankyrin repeat-containing domain"/>
    <property type="match status" value="4"/>
</dbReference>
<feature type="repeat" description="ANK" evidence="1">
    <location>
        <begin position="561"/>
        <end position="593"/>
    </location>
</feature>
<dbReference type="Proteomes" id="UP000290572">
    <property type="component" value="Unassembled WGS sequence"/>
</dbReference>
<dbReference type="SUPFAM" id="SSF48403">
    <property type="entry name" value="Ankyrin repeat"/>
    <property type="match status" value="2"/>
</dbReference>
<dbReference type="PANTHER" id="PTHR24127:SF1">
    <property type="entry name" value="ANKYRIN REPEAT AND EF-HAND DOMAIN-CONTAINING PROTEIN 1"/>
    <property type="match status" value="1"/>
</dbReference>
<protein>
    <submittedName>
        <fullName evidence="3">Ankyrin repeat and EF-hand domain-containing 1-like protein</fullName>
    </submittedName>
</protein>
<dbReference type="InterPro" id="IPR036770">
    <property type="entry name" value="Ankyrin_rpt-contain_sf"/>
</dbReference>
<feature type="repeat" description="ANK" evidence="1">
    <location>
        <begin position="82"/>
        <end position="114"/>
    </location>
</feature>
<reference evidence="3 4" key="1">
    <citation type="submission" date="2018-03" db="EMBL/GenBank/DDBJ databases">
        <title>Draft genome sequence of Rohu Carp (Labeo rohita).</title>
        <authorList>
            <person name="Das P."/>
            <person name="Kushwaha B."/>
            <person name="Joshi C.G."/>
            <person name="Kumar D."/>
            <person name="Nagpure N.S."/>
            <person name="Sahoo L."/>
            <person name="Das S.P."/>
            <person name="Bit A."/>
            <person name="Patnaik S."/>
            <person name="Meher P.K."/>
            <person name="Jayasankar P."/>
            <person name="Koringa P.G."/>
            <person name="Patel N.V."/>
            <person name="Hinsu A.T."/>
            <person name="Kumar R."/>
            <person name="Pandey M."/>
            <person name="Agarwal S."/>
            <person name="Srivastava S."/>
            <person name="Singh M."/>
            <person name="Iquebal M.A."/>
            <person name="Jaiswal S."/>
            <person name="Angadi U.B."/>
            <person name="Kumar N."/>
            <person name="Raza M."/>
            <person name="Shah T.M."/>
            <person name="Rai A."/>
            <person name="Jena J.K."/>
        </authorList>
    </citation>
    <scope>NUCLEOTIDE SEQUENCE [LARGE SCALE GENOMIC DNA]</scope>
    <source>
        <strain evidence="3">DASCIFA01</strain>
        <tissue evidence="3">Testis</tissue>
    </source>
</reference>
<dbReference type="EMBL" id="QBIY01013374">
    <property type="protein sequence ID" value="RXN06334.1"/>
    <property type="molecule type" value="Genomic_DNA"/>
</dbReference>
<accession>A0A498LI38</accession>
<dbReference type="SMART" id="SM00248">
    <property type="entry name" value="ANK"/>
    <property type="match status" value="11"/>
</dbReference>
<feature type="repeat" description="ANK" evidence="1">
    <location>
        <begin position="252"/>
        <end position="284"/>
    </location>
</feature>
<feature type="repeat" description="ANK" evidence="1">
    <location>
        <begin position="186"/>
        <end position="218"/>
    </location>
</feature>
<gene>
    <name evidence="3" type="ORF">ROHU_032934</name>
</gene>
<evidence type="ECO:0000256" key="2">
    <source>
        <dbReference type="SAM" id="MobiDB-lite"/>
    </source>
</evidence>
<name>A0A498LI38_LABRO</name>
<feature type="compositionally biased region" description="Basic and acidic residues" evidence="2">
    <location>
        <begin position="740"/>
        <end position="751"/>
    </location>
</feature>
<dbReference type="Pfam" id="PF13637">
    <property type="entry name" value="Ank_4"/>
    <property type="match status" value="1"/>
</dbReference>
<dbReference type="Pfam" id="PF12796">
    <property type="entry name" value="Ank_2"/>
    <property type="match status" value="4"/>
</dbReference>
<organism evidence="3 4">
    <name type="scientific">Labeo rohita</name>
    <name type="common">Indian major carp</name>
    <name type="synonym">Cyprinus rohita</name>
    <dbReference type="NCBI Taxonomy" id="84645"/>
    <lineage>
        <taxon>Eukaryota</taxon>
        <taxon>Metazoa</taxon>
        <taxon>Chordata</taxon>
        <taxon>Craniata</taxon>
        <taxon>Vertebrata</taxon>
        <taxon>Euteleostomi</taxon>
        <taxon>Actinopterygii</taxon>
        <taxon>Neopterygii</taxon>
        <taxon>Teleostei</taxon>
        <taxon>Ostariophysi</taxon>
        <taxon>Cypriniformes</taxon>
        <taxon>Cyprinidae</taxon>
        <taxon>Labeoninae</taxon>
        <taxon>Labeonini</taxon>
        <taxon>Labeo</taxon>
    </lineage>
</organism>
<feature type="compositionally biased region" description="Polar residues" evidence="2">
    <location>
        <begin position="674"/>
        <end position="698"/>
    </location>
</feature>
<dbReference type="STRING" id="84645.A0A498LI38"/>
<proteinExistence type="predicted"/>
<evidence type="ECO:0000313" key="3">
    <source>
        <dbReference type="EMBL" id="RXN06334.1"/>
    </source>
</evidence>
<feature type="repeat" description="ANK" evidence="1">
    <location>
        <begin position="528"/>
        <end position="560"/>
    </location>
</feature>
<dbReference type="AlphaFoldDB" id="A0A498LI38"/>
<feature type="repeat" description="ANK" evidence="1">
    <location>
        <begin position="594"/>
        <end position="626"/>
    </location>
</feature>
<sequence length="844" mass="93880">MSRTLAKGRLEVLQIYRLLQCVQDGDKLYIEKLISMGVHDLINLTEPREGNGVLHLASVGNKPDMLEFLISQGARPDVQDRRGRTPLMMAAELGYDGIVSLLAKNNADMKLVDKEGKGLLFYCIHPTKRHMRCLQVALNGNADVNNVSETGMPVFLLACEQAQDCEGMCLSILERGADPNATNQETGRTALMEATRAGAIDLVRVILKKGGNVNALDKKRFHAAHFAAEKGFFEIIKVLSAYAADFGVVTSEGDTPLHFAASGGYTDCCRFLAQRGCNPKLKNQEGLLPRQIAKDCGHKATVKELKKAERLHGKFSKGAGGTNEPWALTLHDWSHENENALRSAFESASDSYMGLEMVSKATFVSVLQELHAPLDDNQIRALLLAFDKRREAFININDFLKGLKYIPKTYVMASYGPKKKKATKAGKTKKTKFNAPLPICTVPPDLIHRRDDGGPPQFLIESYQHATDTHRYDRDHRPGHPIEDDTAWYIDEPEKIYINMNYCVKTGDIESLRLALSQKIPVDVKDRFYKTPLMAACASGNYEVAKFLVDNGADVNACDQFSWTPLHHACHAGQLDIIQLLLEAGASVDLPTLNGATPLMRAIESCRPSCVEYLIKAGAKVNAVNKTEQNCLDVAHAYADFRVVDLIQAKINTLPRPKENKKPQPVRIHRKLTPASTPGSTKEKQGTVTTPTASSNSAVKKAMKKDSVIVHSTQITSGKLNKLDISFVPRTKLRKRQQKSKHESGRERERWGATQRVGASESEKDRANESDSVSVNPSVTFIPVDVGNDTEQCGTWQNQLTTTELMDKKARRRQRFSFEVDFDDFKMPFNKNIQKKSVEFELTD</sequence>
<evidence type="ECO:0000256" key="1">
    <source>
        <dbReference type="PROSITE-ProRule" id="PRU00023"/>
    </source>
</evidence>
<dbReference type="SUPFAM" id="SSF47473">
    <property type="entry name" value="EF-hand"/>
    <property type="match status" value="1"/>
</dbReference>
<dbReference type="PROSITE" id="PS50088">
    <property type="entry name" value="ANK_REPEAT"/>
    <property type="match status" value="7"/>
</dbReference>
<dbReference type="InterPro" id="IPR052801">
    <property type="entry name" value="Ankyrin-EF-hand"/>
</dbReference>
<dbReference type="PANTHER" id="PTHR24127">
    <property type="entry name" value="ANKYRIN REPEAT AND EF-HAND DOMAIN-CONTAINING PROTEIN 1"/>
    <property type="match status" value="1"/>
</dbReference>
<dbReference type="InterPro" id="IPR011992">
    <property type="entry name" value="EF-hand-dom_pair"/>
</dbReference>
<keyword evidence="1" id="KW-0040">ANK repeat</keyword>